<comment type="pathway">
    <text evidence="1">Glycolipid biosynthesis; glycosylphosphatidylinositol-anchor biosynthesis.</text>
</comment>
<dbReference type="Pfam" id="PF10181">
    <property type="entry name" value="PIG-H"/>
    <property type="match status" value="1"/>
</dbReference>
<evidence type="ECO:0000256" key="2">
    <source>
        <dbReference type="ARBA" id="ARBA00009610"/>
    </source>
</evidence>
<protein>
    <recommendedName>
        <fullName evidence="4">Phosphatidylinositol N-acetylglucosaminyltransferase subunit H conserved domain-containing protein</fullName>
    </recommendedName>
</protein>
<dbReference type="VEuPathDB" id="TriTrypDB:TcIL3000_5_4110"/>
<organism evidence="5">
    <name type="scientific">Trypanosoma congolense (strain IL3000)</name>
    <dbReference type="NCBI Taxonomy" id="1068625"/>
    <lineage>
        <taxon>Eukaryota</taxon>
        <taxon>Discoba</taxon>
        <taxon>Euglenozoa</taxon>
        <taxon>Kinetoplastea</taxon>
        <taxon>Metakinetoplastina</taxon>
        <taxon>Trypanosomatida</taxon>
        <taxon>Trypanosomatidae</taxon>
        <taxon>Trypanosoma</taxon>
        <taxon>Nannomonas</taxon>
    </lineage>
</organism>
<dbReference type="PANTHER" id="PTHR15231">
    <property type="entry name" value="PHOSPHATIDYLINOSITOL N-ACETYLGLUCOSAMINYLTRANSFERASE SUBUNIT H"/>
    <property type="match status" value="1"/>
</dbReference>
<comment type="similarity">
    <text evidence="2">Belongs to the PIGH family.</text>
</comment>
<evidence type="ECO:0000313" key="5">
    <source>
        <dbReference type="EMBL" id="CCC90664.1"/>
    </source>
</evidence>
<evidence type="ECO:0000256" key="3">
    <source>
        <dbReference type="SAM" id="Phobius"/>
    </source>
</evidence>
<dbReference type="AlphaFoldDB" id="G0UM02"/>
<dbReference type="InterPro" id="IPR044215">
    <property type="entry name" value="PIG-H"/>
</dbReference>
<keyword evidence="3" id="KW-0472">Membrane</keyword>
<dbReference type="GO" id="GO:0000506">
    <property type="term" value="C:glycosylphosphatidylinositol-N-acetylglucosaminyltransferase (GPI-GnT) complex"/>
    <property type="evidence" value="ECO:0007669"/>
    <property type="project" value="InterPro"/>
</dbReference>
<evidence type="ECO:0000256" key="1">
    <source>
        <dbReference type="ARBA" id="ARBA00004687"/>
    </source>
</evidence>
<reference evidence="5" key="1">
    <citation type="journal article" date="2012" name="Proc. Natl. Acad. Sci. U.S.A.">
        <title>Antigenic diversity is generated by distinct evolutionary mechanisms in African trypanosome species.</title>
        <authorList>
            <person name="Jackson A.P."/>
            <person name="Berry A."/>
            <person name="Aslett M."/>
            <person name="Allison H.C."/>
            <person name="Burton P."/>
            <person name="Vavrova-Anderson J."/>
            <person name="Brown R."/>
            <person name="Browne H."/>
            <person name="Corton N."/>
            <person name="Hauser H."/>
            <person name="Gamble J."/>
            <person name="Gilderthorp R."/>
            <person name="Marcello L."/>
            <person name="McQuillan J."/>
            <person name="Otto T.D."/>
            <person name="Quail M.A."/>
            <person name="Sanders M.J."/>
            <person name="van Tonder A."/>
            <person name="Ginger M.L."/>
            <person name="Field M.C."/>
            <person name="Barry J.D."/>
            <person name="Hertz-Fowler C."/>
            <person name="Berriman M."/>
        </authorList>
    </citation>
    <scope>NUCLEOTIDE SEQUENCE</scope>
    <source>
        <strain evidence="5">IL3000</strain>
    </source>
</reference>
<dbReference type="UniPathway" id="UPA00196"/>
<evidence type="ECO:0000259" key="4">
    <source>
        <dbReference type="Pfam" id="PF10181"/>
    </source>
</evidence>
<dbReference type="PANTHER" id="PTHR15231:SF1">
    <property type="entry name" value="PHOSPHATIDYLINOSITOL N-ACETYLGLUCOSAMINYLTRANSFERASE SUBUNIT H"/>
    <property type="match status" value="1"/>
</dbReference>
<feature type="transmembrane region" description="Helical" evidence="3">
    <location>
        <begin position="122"/>
        <end position="144"/>
    </location>
</feature>
<accession>G0UM02</accession>
<gene>
    <name evidence="5" type="ORF">TCIL3000_5_4110</name>
</gene>
<keyword evidence="3" id="KW-1133">Transmembrane helix</keyword>
<feature type="domain" description="Phosphatidylinositol N-acetylglucosaminyltransferase subunit H conserved" evidence="4">
    <location>
        <begin position="155"/>
        <end position="218"/>
    </location>
</feature>
<name>G0UM02_TRYCI</name>
<dbReference type="GO" id="GO:0006506">
    <property type="term" value="P:GPI anchor biosynthetic process"/>
    <property type="evidence" value="ECO:0007669"/>
    <property type="project" value="UniProtKB-UniPathway"/>
</dbReference>
<keyword evidence="3" id="KW-0812">Transmembrane</keyword>
<sequence>MSDESSDQAQSLQSPQFPTLTLPKVLVEGHMCCTNSVVDVFQVDHSDFVRTYRVCRRSRHGFRTNIPFLNQLSYVDVVFAALFVGLFVDRYDDSSDRLGSFMAGGQTVSNVSGVGPREIYPVWWPSLATLVLLLYVFVMVCRIVSGLLRVNIEEVTAIRGLGLQLNSYHAFGTVCSRRFIDIKLLRSLVIHDAFFRSQAIFFLSATVENEASRVVLFEETLPRLSVIQPVLCGLRFILFEEPEHVGVGHGIECRKSR</sequence>
<dbReference type="InterPro" id="IPR019328">
    <property type="entry name" value="PIGH-H_dom"/>
</dbReference>
<feature type="transmembrane region" description="Helical" evidence="3">
    <location>
        <begin position="66"/>
        <end position="88"/>
    </location>
</feature>
<proteinExistence type="inferred from homology"/>
<dbReference type="EMBL" id="HE575318">
    <property type="protein sequence ID" value="CCC90664.1"/>
    <property type="molecule type" value="Genomic_DNA"/>
</dbReference>